<feature type="compositionally biased region" description="Acidic residues" evidence="1">
    <location>
        <begin position="357"/>
        <end position="366"/>
    </location>
</feature>
<name>A0A6A5SU45_9PLEO</name>
<organism evidence="2 3">
    <name type="scientific">Clathrospora elynae</name>
    <dbReference type="NCBI Taxonomy" id="706981"/>
    <lineage>
        <taxon>Eukaryota</taxon>
        <taxon>Fungi</taxon>
        <taxon>Dikarya</taxon>
        <taxon>Ascomycota</taxon>
        <taxon>Pezizomycotina</taxon>
        <taxon>Dothideomycetes</taxon>
        <taxon>Pleosporomycetidae</taxon>
        <taxon>Pleosporales</taxon>
        <taxon>Diademaceae</taxon>
        <taxon>Clathrospora</taxon>
    </lineage>
</organism>
<feature type="region of interest" description="Disordered" evidence="1">
    <location>
        <begin position="298"/>
        <end position="451"/>
    </location>
</feature>
<keyword evidence="3" id="KW-1185">Reference proteome</keyword>
<dbReference type="OrthoDB" id="433924at2759"/>
<feature type="region of interest" description="Disordered" evidence="1">
    <location>
        <begin position="1"/>
        <end position="25"/>
    </location>
</feature>
<dbReference type="EMBL" id="ML976025">
    <property type="protein sequence ID" value="KAF1943390.1"/>
    <property type="molecule type" value="Genomic_DNA"/>
</dbReference>
<evidence type="ECO:0000313" key="3">
    <source>
        <dbReference type="Proteomes" id="UP000800038"/>
    </source>
</evidence>
<reference evidence="2" key="1">
    <citation type="journal article" date="2020" name="Stud. Mycol.">
        <title>101 Dothideomycetes genomes: a test case for predicting lifestyles and emergence of pathogens.</title>
        <authorList>
            <person name="Haridas S."/>
            <person name="Albert R."/>
            <person name="Binder M."/>
            <person name="Bloem J."/>
            <person name="Labutti K."/>
            <person name="Salamov A."/>
            <person name="Andreopoulos B."/>
            <person name="Baker S."/>
            <person name="Barry K."/>
            <person name="Bills G."/>
            <person name="Bluhm B."/>
            <person name="Cannon C."/>
            <person name="Castanera R."/>
            <person name="Culley D."/>
            <person name="Daum C."/>
            <person name="Ezra D."/>
            <person name="Gonzalez J."/>
            <person name="Henrissat B."/>
            <person name="Kuo A."/>
            <person name="Liang C."/>
            <person name="Lipzen A."/>
            <person name="Lutzoni F."/>
            <person name="Magnuson J."/>
            <person name="Mondo S."/>
            <person name="Nolan M."/>
            <person name="Ohm R."/>
            <person name="Pangilinan J."/>
            <person name="Park H.-J."/>
            <person name="Ramirez L."/>
            <person name="Alfaro M."/>
            <person name="Sun H."/>
            <person name="Tritt A."/>
            <person name="Yoshinaga Y."/>
            <person name="Zwiers L.-H."/>
            <person name="Turgeon B."/>
            <person name="Goodwin S."/>
            <person name="Spatafora J."/>
            <person name="Crous P."/>
            <person name="Grigoriev I."/>
        </authorList>
    </citation>
    <scope>NUCLEOTIDE SEQUENCE</scope>
    <source>
        <strain evidence="2">CBS 161.51</strain>
    </source>
</reference>
<accession>A0A6A5SU45</accession>
<sequence>MSVRGPRGGRGRGRDAGRGRGRGRGKTQLWEWESYTPGPEVYNQLWRIRKQPAVVTPRLPRDCPLANARTRILDRRLTEGPIYRNVYMIEVAYGPDSVGRDGGKELVEVDVSRILDYVSSAELERFENAQFSLEAEVEAIALRADADELARLRKNARVPAAGALASRGSRILNGRDLGIEPPTRSRGRGRARGRARERAAWRGIGGVVLTSRLRHEDMREELVDVEPEELQLVIAETESEGDESEADAPAQTSPSLMRSAFFANSALPASSPVALKDVLGGRLEDLIDYDDWDEQGRHGKWRQTQNTASHQRISEEDFQQTPLFPDRSSALDDDDDRRIPEEAFQQTPLFPDRSSALDEDEDDDPDDHQHIPKEAFQQTPLFPDRSSVLESDSDESIPAHAPYSRHSPQTHRHDMMDIDDTVRGQPQPKTTSPTIETTKSKPKSMTMMMKQ</sequence>
<gene>
    <name evidence="2" type="ORF">EJ02DRAFT_453296</name>
</gene>
<dbReference type="Proteomes" id="UP000800038">
    <property type="component" value="Unassembled WGS sequence"/>
</dbReference>
<feature type="compositionally biased region" description="Basic and acidic residues" evidence="1">
    <location>
        <begin position="411"/>
        <end position="422"/>
    </location>
</feature>
<dbReference type="AlphaFoldDB" id="A0A6A5SU45"/>
<proteinExistence type="predicted"/>
<feature type="compositionally biased region" description="Polar residues" evidence="1">
    <location>
        <begin position="302"/>
        <end position="311"/>
    </location>
</feature>
<feature type="region of interest" description="Disordered" evidence="1">
    <location>
        <begin position="174"/>
        <end position="193"/>
    </location>
</feature>
<evidence type="ECO:0000313" key="2">
    <source>
        <dbReference type="EMBL" id="KAF1943390.1"/>
    </source>
</evidence>
<evidence type="ECO:0000256" key="1">
    <source>
        <dbReference type="SAM" id="MobiDB-lite"/>
    </source>
</evidence>
<feature type="compositionally biased region" description="Polar residues" evidence="1">
    <location>
        <begin position="427"/>
        <end position="436"/>
    </location>
</feature>
<protein>
    <submittedName>
        <fullName evidence="2">Uncharacterized protein</fullName>
    </submittedName>
</protein>